<dbReference type="EMBL" id="JGCY01000224">
    <property type="protein sequence ID" value="EXY75761.1"/>
    <property type="molecule type" value="Genomic_DNA"/>
</dbReference>
<evidence type="ECO:0000313" key="2">
    <source>
        <dbReference type="Proteomes" id="UP000020529"/>
    </source>
</evidence>
<dbReference type="PATRIC" id="fig|1339315.3.peg.1176"/>
<name>A0A015TY18_BACFG</name>
<protein>
    <submittedName>
        <fullName evidence="1">Uncharacterized protein</fullName>
    </submittedName>
</protein>
<evidence type="ECO:0000313" key="1">
    <source>
        <dbReference type="EMBL" id="EXY75761.1"/>
    </source>
</evidence>
<dbReference type="Proteomes" id="UP000020529">
    <property type="component" value="Unassembled WGS sequence"/>
</dbReference>
<dbReference type="AlphaFoldDB" id="A0A015TY18"/>
<comment type="caution">
    <text evidence="1">The sequence shown here is derived from an EMBL/GenBank/DDBJ whole genome shotgun (WGS) entry which is preliminary data.</text>
</comment>
<proteinExistence type="predicted"/>
<gene>
    <name evidence="1" type="ORF">M124_0361</name>
</gene>
<sequence length="56" mass="6526">MENNMLCARLMIHTIYGFSLPADIFPFVFTDSEKSTSFVVLCVVKDSLYLYRLKKE</sequence>
<accession>A0A015TY18</accession>
<reference evidence="1 2" key="1">
    <citation type="submission" date="2014-02" db="EMBL/GenBank/DDBJ databases">
        <authorList>
            <person name="Sears C."/>
            <person name="Carroll K."/>
            <person name="Sack B.R."/>
            <person name="Qadri F."/>
            <person name="Myers L.L."/>
            <person name="Chung G.-T."/>
            <person name="Escheverria P."/>
            <person name="Fraser C.M."/>
            <person name="Sadzewicz L."/>
            <person name="Shefchek K.A."/>
            <person name="Tallon L."/>
            <person name="Das S.P."/>
            <person name="Daugherty S."/>
            <person name="Mongodin E.F."/>
        </authorList>
    </citation>
    <scope>NUCLEOTIDE SEQUENCE [LARGE SCALE GENOMIC DNA]</scope>
    <source>
        <strain evidence="2">3988T(B)14</strain>
    </source>
</reference>
<organism evidence="1 2">
    <name type="scientific">Bacteroides fragilis str. 3988T(B)14</name>
    <dbReference type="NCBI Taxonomy" id="1339315"/>
    <lineage>
        <taxon>Bacteria</taxon>
        <taxon>Pseudomonadati</taxon>
        <taxon>Bacteroidota</taxon>
        <taxon>Bacteroidia</taxon>
        <taxon>Bacteroidales</taxon>
        <taxon>Bacteroidaceae</taxon>
        <taxon>Bacteroides</taxon>
    </lineage>
</organism>